<dbReference type="Proteomes" id="UP001055879">
    <property type="component" value="Linkage Group LG01"/>
</dbReference>
<reference evidence="2" key="1">
    <citation type="journal article" date="2022" name="Mol. Ecol. Resour.">
        <title>The genomes of chicory, endive, great burdock and yacon provide insights into Asteraceae palaeo-polyploidization history and plant inulin production.</title>
        <authorList>
            <person name="Fan W."/>
            <person name="Wang S."/>
            <person name="Wang H."/>
            <person name="Wang A."/>
            <person name="Jiang F."/>
            <person name="Liu H."/>
            <person name="Zhao H."/>
            <person name="Xu D."/>
            <person name="Zhang Y."/>
        </authorList>
    </citation>
    <scope>NUCLEOTIDE SEQUENCE [LARGE SCALE GENOMIC DNA]</scope>
    <source>
        <strain evidence="2">cv. Niubang</strain>
    </source>
</reference>
<sequence>MENFTESNSTLVSKVPMLRPNEFDMWKIRIKQYILLTDYSMWDIIENGPSEARKIGADGKRTPPKTDAERKIRQTEMKALSTLLLAIPNEYQHQFCNCTDAKMLWNALEKRFSDTKSTKRNQKAILKQQYENFMSTKNESMTQTFDRFNKLVGELATVGVQIDQDDLNRKFLRSLSDEWTMYTVSFRQNDQLEEKELDDLYNDLRVFESEIEAKRRPSGYVHNAALLSSSTDSTSNPESVSAANGANQEKGNEAVFEAFLASHGNSSLINDDLEQLHPDDLEEMDIKWQMAMLSMRVKKFIKRTGRNNFSQRREDGAGFDKSKVECYKCHQKGHFARECRSGVSHNNNHKQAQSGNINNNRNSAQALVSQQGMGFDWSDQAEEAIQNQALMAEMSDLPTEVTSNLCSPNCINTVKRYRDHNQNMSDDLKRLEKDRKDYVRIVERFEEQIKGFQANELQHSYDTNYWKWEKNDLELQLTRSKEESEKLRGELAKVKLDVEKFSNASKAMDSLLQTQIHDKLRRGIGYNTTPPPYNNNYIPPSSDLLETKNRKDLSKGSTEIDTLDEVVVKDKTEKEVVKDKDNTVSREIPIENHIITNEGCGKHWIKSNEIEKTKGKNKKVHYKHTTVVNPIPCKQCACSKSEPQKHDKPRGNQRNWNNQWAQKQGIDLCKINRPKPYSTSRSITAATSVSTAENFNAANTVSTSSKITTANTVTTSNKVSTAKHANAANAVSTSKNSTASSKCVSKPIIVTKYSRNEESKFKNLGNQQLKGKSIWHVDSGCSRHMTGNMSCLQDFKHINGGHVAFGDNLTGGKISGKGYVTKGKMTFEDVYYVDQLKYNLLSVSQVCDKQHSILFTNTECMILAPGFKVVDESMILLRTPRKDNVYYLDMDNVDSDSSLNCLVSKASVDEPSLWHRRMCHMNFKTMNKLVKNNLVRGLPSKVFSCDDHCVVCLKGKQHKTSHKTKELNTISSCLQLLHMDLFGPTNVISISKKSYCLVIVDDYSRFTWEYFLRTKDETSGLIKSFILRIENQSNQKVKVIRSDNGTEFKNLDLNTFCEEKGIERQYSAPRTPQQNGVAERRNRTLIEAARSLLADSKLPITFWAEAINTACYVQNRVLVVKAKNKTPYELLNKRKPFIGFFKPFGCPCTILNTKTHLGKFDSKADDGFLVGYSSQSKAYRVFNSSSRIIEESDNVKCNENTPNPIGSGPQWLFDIDSLTNSFGFSSVYYAGSGSGGSETTQGQDSISQSVIFPIPTVDPVKDCEKESSTGPSQSEEESRDEETQDIKESEAAAENTSV</sequence>
<accession>A0ACB9FJR4</accession>
<comment type="caution">
    <text evidence="1">The sequence shown here is derived from an EMBL/GenBank/DDBJ whole genome shotgun (WGS) entry which is preliminary data.</text>
</comment>
<gene>
    <name evidence="1" type="ORF">L6452_02185</name>
</gene>
<keyword evidence="2" id="KW-1185">Reference proteome</keyword>
<organism evidence="1 2">
    <name type="scientific">Arctium lappa</name>
    <name type="common">Greater burdock</name>
    <name type="synonym">Lappa major</name>
    <dbReference type="NCBI Taxonomy" id="4217"/>
    <lineage>
        <taxon>Eukaryota</taxon>
        <taxon>Viridiplantae</taxon>
        <taxon>Streptophyta</taxon>
        <taxon>Embryophyta</taxon>
        <taxon>Tracheophyta</taxon>
        <taxon>Spermatophyta</taxon>
        <taxon>Magnoliopsida</taxon>
        <taxon>eudicotyledons</taxon>
        <taxon>Gunneridae</taxon>
        <taxon>Pentapetalae</taxon>
        <taxon>asterids</taxon>
        <taxon>campanulids</taxon>
        <taxon>Asterales</taxon>
        <taxon>Asteraceae</taxon>
        <taxon>Carduoideae</taxon>
        <taxon>Cardueae</taxon>
        <taxon>Arctiinae</taxon>
        <taxon>Arctium</taxon>
    </lineage>
</organism>
<protein>
    <submittedName>
        <fullName evidence="1">Uncharacterized protein</fullName>
    </submittedName>
</protein>
<evidence type="ECO:0000313" key="1">
    <source>
        <dbReference type="EMBL" id="KAI3771033.1"/>
    </source>
</evidence>
<name>A0ACB9FJR4_ARCLA</name>
<proteinExistence type="predicted"/>
<evidence type="ECO:0000313" key="2">
    <source>
        <dbReference type="Proteomes" id="UP001055879"/>
    </source>
</evidence>
<reference evidence="1 2" key="2">
    <citation type="journal article" date="2022" name="Mol. Ecol. Resour.">
        <title>The genomes of chicory, endive, great burdock and yacon provide insights into Asteraceae paleo-polyploidization history and plant inulin production.</title>
        <authorList>
            <person name="Fan W."/>
            <person name="Wang S."/>
            <person name="Wang H."/>
            <person name="Wang A."/>
            <person name="Jiang F."/>
            <person name="Liu H."/>
            <person name="Zhao H."/>
            <person name="Xu D."/>
            <person name="Zhang Y."/>
        </authorList>
    </citation>
    <scope>NUCLEOTIDE SEQUENCE [LARGE SCALE GENOMIC DNA]</scope>
    <source>
        <strain evidence="2">cv. Niubang</strain>
    </source>
</reference>
<dbReference type="EMBL" id="CM042047">
    <property type="protein sequence ID" value="KAI3771033.1"/>
    <property type="molecule type" value="Genomic_DNA"/>
</dbReference>